<name>A0A081K8S5_9GAMM</name>
<feature type="chain" id="PRO_5001758687" description="Autotransporter domain-containing protein" evidence="1">
    <location>
        <begin position="30"/>
        <end position="1477"/>
    </location>
</feature>
<dbReference type="EMBL" id="JOJP01000001">
    <property type="protein sequence ID" value="KEI70551.1"/>
    <property type="molecule type" value="Genomic_DNA"/>
</dbReference>
<protein>
    <recommendedName>
        <fullName evidence="2">Autotransporter domain-containing protein</fullName>
    </recommendedName>
</protein>
<reference evidence="3 4" key="1">
    <citation type="submission" date="2014-06" db="EMBL/GenBank/DDBJ databases">
        <title>Whole Genome Sequences of Three Symbiotic Endozoicomonas Bacteria.</title>
        <authorList>
            <person name="Neave M.J."/>
            <person name="Apprill A."/>
            <person name="Voolstra C.R."/>
        </authorList>
    </citation>
    <scope>NUCLEOTIDE SEQUENCE [LARGE SCALE GENOMIC DNA]</scope>
    <source>
        <strain evidence="3 4">DSM 22380</strain>
    </source>
</reference>
<evidence type="ECO:0000256" key="1">
    <source>
        <dbReference type="SAM" id="SignalP"/>
    </source>
</evidence>
<dbReference type="Proteomes" id="UP000027997">
    <property type="component" value="Unassembled WGS sequence"/>
</dbReference>
<evidence type="ECO:0000313" key="4">
    <source>
        <dbReference type="Proteomes" id="UP000027997"/>
    </source>
</evidence>
<proteinExistence type="predicted"/>
<feature type="signal peptide" evidence="1">
    <location>
        <begin position="1"/>
        <end position="29"/>
    </location>
</feature>
<dbReference type="SUPFAM" id="SSF103515">
    <property type="entry name" value="Autotransporter"/>
    <property type="match status" value="1"/>
</dbReference>
<dbReference type="GO" id="GO:0019867">
    <property type="term" value="C:outer membrane"/>
    <property type="evidence" value="ECO:0007669"/>
    <property type="project" value="InterPro"/>
</dbReference>
<dbReference type="PROSITE" id="PS51257">
    <property type="entry name" value="PROKAR_LIPOPROTEIN"/>
    <property type="match status" value="1"/>
</dbReference>
<accession>A0A081K8S5</accession>
<evidence type="ECO:0000313" key="3">
    <source>
        <dbReference type="EMBL" id="KEI70551.1"/>
    </source>
</evidence>
<dbReference type="NCBIfam" id="TIGR01414">
    <property type="entry name" value="autotrans_barl"/>
    <property type="match status" value="1"/>
</dbReference>
<dbReference type="RefSeq" id="WP_020580862.1">
    <property type="nucleotide sequence ID" value="NZ_JOJP01000001.1"/>
</dbReference>
<dbReference type="STRING" id="305900.GV64_07195"/>
<comment type="caution">
    <text evidence="3">The sequence shown here is derived from an EMBL/GenBank/DDBJ whole genome shotgun (WGS) entry which is preliminary data.</text>
</comment>
<dbReference type="SMART" id="SM00869">
    <property type="entry name" value="Autotransporter"/>
    <property type="match status" value="1"/>
</dbReference>
<dbReference type="Gene3D" id="2.40.128.130">
    <property type="entry name" value="Autotransporter beta-domain"/>
    <property type="match status" value="1"/>
</dbReference>
<dbReference type="InterPro" id="IPR005546">
    <property type="entry name" value="Autotransporte_beta"/>
</dbReference>
<keyword evidence="4" id="KW-1185">Reference proteome</keyword>
<keyword evidence="1" id="KW-0732">Signal</keyword>
<feature type="domain" description="Autotransporter" evidence="2">
    <location>
        <begin position="1199"/>
        <end position="1477"/>
    </location>
</feature>
<dbReference type="InterPro" id="IPR036709">
    <property type="entry name" value="Autotransporte_beta_dom_sf"/>
</dbReference>
<dbReference type="eggNOG" id="COG4625">
    <property type="taxonomic scope" value="Bacteria"/>
</dbReference>
<dbReference type="PROSITE" id="PS51208">
    <property type="entry name" value="AUTOTRANSPORTER"/>
    <property type="match status" value="1"/>
</dbReference>
<organism evidence="3 4">
    <name type="scientific">Endozoicomonas elysicola</name>
    <dbReference type="NCBI Taxonomy" id="305900"/>
    <lineage>
        <taxon>Bacteria</taxon>
        <taxon>Pseudomonadati</taxon>
        <taxon>Pseudomonadota</taxon>
        <taxon>Gammaproteobacteria</taxon>
        <taxon>Oceanospirillales</taxon>
        <taxon>Endozoicomonadaceae</taxon>
        <taxon>Endozoicomonas</taxon>
    </lineage>
</organism>
<evidence type="ECO:0000259" key="2">
    <source>
        <dbReference type="PROSITE" id="PS51208"/>
    </source>
</evidence>
<gene>
    <name evidence="3" type="ORF">GV64_07195</name>
</gene>
<sequence>MNRNDLFRKSLLSTAVVAVLHTYSMGAAAACIPENVDGVNTIIVDDGTDCGDISITTPDNVNHIEVEGIVTGDITNATDLSFLKIEAGDVGEGWIQGSVINQGDISHHDVHKASFSLSGPKELLTVDGDVLNAGSATYMQVEHADIGGDIINSGQLTDDFLLVDDTIVYGSVINTESGTIGSAENSVYDAILLNDAVIKEGVINNGTITGENSGILISKSEITGTQEIEGVLGAVVNNGDINLGTGGKEYAGRGMFGIQITNAMPLDAPGGSEDQEIATSIISGSVINTGNITVTDGAPEEPQLQDDRFGGIYIGSEWRGKEDDSVAAHVKGNVINTGTIDVSVTNTDRGETFGILIENAIVDGTVGNIGIDSLITTSREGIIVVDGSDVGDIVNEGTITVTEFWDGIYVDSSSAASISNSGSITTTAGSGIYLDAAVVEGTIRNDGQITANGAYIEYPVGDYEPASEYLDGSGIFVSAYGECDEEYDDCPITPSYVGSIINGENGVINATEAGIDIDHSVIGSISNLGKIVADRVGIYAENGTIEGNITNSGLIEADGDGISLMGVEATGIVNLGSITAHNGLGIYSSGSNLTDGIYNDGQITSDGPGIIAVSYSPEETVQVGFIANDENGVITADYGPGIGAFAVIGESLANTGTINAESGIVAMLSTLTDGVVNTGTINADWVGIQLDTTQAGTVANQGTINVSADYGAAIDIRGSKLTTGVYNNGTLNASEGILASGYPDFGPVRAAEDLPPPPPPPGPVPLEETAPLSIGSVVNDEDGVINATAEDSYGIGLEFVEVVGLGNAGIINASYGLNVYESILTDDIVNTGTISASDTGIAVENSQVNGNILNEGSINGDYQGIHINGKLSGDILNTGTISSDQGAAIYTSFGVDHDGSVENYGSISGGNDGETVTAIDYRNAFAPLTLVQKAGQIIGNIWGSSEDSGDSAYIDGGNITGDLHDIEGIYVDGVTTLDGNIYGADFINIESSGNLTVSGEARSFEGYLNLYGGALSLNISNDTKPEEAMLSTEGEIYLSSDSRLIITASQNLEVNLDPVDYLALSGSALYNNGVTVESGSAIITAELAEVTEDSLSVTVATNDFGQVIESVGATGNEVEVIDAYMQEYIASSGGECNAICQAIEQAETAEELAAIAEEMVPDSSGVVGASQAAQSETLGAVFKRIAGFRSSVSGVSSGDNIEPGSLWMQALASDGDQDAVQYQGNDFDGYSYRTRGFTIGADADLSDTLTAGLAVTYGVTKSDVEGSANRSETDSYLLTAYGSWRQQDYFMDSSIAFGVSRSDIEQYTANVKSTADSDAAQVALRLVTGRTFAFNDNDTIVEPQVAFNYSRVDTNNYTLQPLNMEVLDQRIETVELGAGLRAMTAIDTKRGLLIPEVNLMAWHDFAADRGDTAARFLTGAGNSFVTTGAKPEQTNYQAGLGVQYWLNNNVSLSANYDRNWNSNFSADTWLANIRYDF</sequence>
<dbReference type="InterPro" id="IPR006315">
    <property type="entry name" value="OM_autotransptr_brl_dom"/>
</dbReference>
<dbReference type="Pfam" id="PF03797">
    <property type="entry name" value="Autotransporter"/>
    <property type="match status" value="1"/>
</dbReference>